<organism evidence="20 21">
    <name type="scientific">Pseudolycoriella hygida</name>
    <dbReference type="NCBI Taxonomy" id="35572"/>
    <lineage>
        <taxon>Eukaryota</taxon>
        <taxon>Metazoa</taxon>
        <taxon>Ecdysozoa</taxon>
        <taxon>Arthropoda</taxon>
        <taxon>Hexapoda</taxon>
        <taxon>Insecta</taxon>
        <taxon>Pterygota</taxon>
        <taxon>Neoptera</taxon>
        <taxon>Endopterygota</taxon>
        <taxon>Diptera</taxon>
        <taxon>Nematocera</taxon>
        <taxon>Sciaroidea</taxon>
        <taxon>Sciaridae</taxon>
        <taxon>Pseudolycoriella</taxon>
    </lineage>
</organism>
<dbReference type="GO" id="GO:0004556">
    <property type="term" value="F:alpha-amylase activity"/>
    <property type="evidence" value="ECO:0007669"/>
    <property type="project" value="UniProtKB-UniRule"/>
</dbReference>
<evidence type="ECO:0000256" key="2">
    <source>
        <dbReference type="ARBA" id="ARBA00001913"/>
    </source>
</evidence>
<reference evidence="20" key="1">
    <citation type="submission" date="2022-07" db="EMBL/GenBank/DDBJ databases">
        <authorList>
            <person name="Trinca V."/>
            <person name="Uliana J.V.C."/>
            <person name="Torres T.T."/>
            <person name="Ward R.J."/>
            <person name="Monesi N."/>
        </authorList>
    </citation>
    <scope>NUCLEOTIDE SEQUENCE</scope>
    <source>
        <strain evidence="20">HSMRA1968</strain>
        <tissue evidence="20">Whole embryos</tissue>
    </source>
</reference>
<dbReference type="CDD" id="cd11317">
    <property type="entry name" value="AmyAc_bac_euk_AmyA"/>
    <property type="match status" value="1"/>
</dbReference>
<dbReference type="InterPro" id="IPR017853">
    <property type="entry name" value="GH"/>
</dbReference>
<dbReference type="InterPro" id="IPR031319">
    <property type="entry name" value="A-amylase_C"/>
</dbReference>
<evidence type="ECO:0000256" key="15">
    <source>
        <dbReference type="RuleBase" id="RU003615"/>
    </source>
</evidence>
<dbReference type="EMBL" id="WJQU01000001">
    <property type="protein sequence ID" value="KAJ6647033.1"/>
    <property type="molecule type" value="Genomic_DNA"/>
</dbReference>
<comment type="similarity">
    <text evidence="4 15">Belongs to the glycosyl hydrolase 13 family.</text>
</comment>
<evidence type="ECO:0000256" key="5">
    <source>
        <dbReference type="ARBA" id="ARBA00011245"/>
    </source>
</evidence>
<feature type="domain" description="Alpha-amylase C-terminal" evidence="18">
    <location>
        <begin position="407"/>
        <end position="495"/>
    </location>
</feature>
<evidence type="ECO:0000256" key="13">
    <source>
        <dbReference type="ARBA" id="ARBA00023277"/>
    </source>
</evidence>
<dbReference type="PRINTS" id="PR00110">
    <property type="entry name" value="ALPHAAMYLASE"/>
</dbReference>
<evidence type="ECO:0000256" key="9">
    <source>
        <dbReference type="ARBA" id="ARBA00022801"/>
    </source>
</evidence>
<evidence type="ECO:0000256" key="16">
    <source>
        <dbReference type="RuleBase" id="RU361134"/>
    </source>
</evidence>
<dbReference type="EC" id="3.2.1.1" evidence="6 16"/>
<keyword evidence="9 16" id="KW-0378">Hydrolase</keyword>
<comment type="catalytic activity">
    <reaction evidence="1 16">
        <text>Endohydrolysis of (1-&gt;4)-alpha-D-glucosidic linkages in polysaccharides containing three or more (1-&gt;4)-alpha-linked D-glucose units.</text>
        <dbReference type="EC" id="3.2.1.1"/>
    </reaction>
</comment>
<evidence type="ECO:0000256" key="14">
    <source>
        <dbReference type="ARBA" id="ARBA00023295"/>
    </source>
</evidence>
<dbReference type="Proteomes" id="UP001151699">
    <property type="component" value="Chromosome A"/>
</dbReference>
<keyword evidence="13 16" id="KW-0119">Carbohydrate metabolism</keyword>
<dbReference type="Pfam" id="PF02806">
    <property type="entry name" value="Alpha-amylase_C"/>
    <property type="match status" value="1"/>
</dbReference>
<dbReference type="SUPFAM" id="SSF51445">
    <property type="entry name" value="(Trans)glycosidases"/>
    <property type="match status" value="1"/>
</dbReference>
<dbReference type="Gene3D" id="2.60.40.1180">
    <property type="entry name" value="Golgi alpha-mannosidase II"/>
    <property type="match status" value="1"/>
</dbReference>
<name>A0A9Q0S7K8_9DIPT</name>
<feature type="chain" id="PRO_5040184128" description="Alpha-amylase" evidence="17">
    <location>
        <begin position="19"/>
        <end position="502"/>
    </location>
</feature>
<evidence type="ECO:0000256" key="8">
    <source>
        <dbReference type="ARBA" id="ARBA00022729"/>
    </source>
</evidence>
<dbReference type="Gene3D" id="3.20.20.80">
    <property type="entry name" value="Glycosidases"/>
    <property type="match status" value="1"/>
</dbReference>
<dbReference type="Pfam" id="PF00128">
    <property type="entry name" value="Alpha-amylase"/>
    <property type="match status" value="1"/>
</dbReference>
<evidence type="ECO:0000256" key="12">
    <source>
        <dbReference type="ARBA" id="ARBA00023214"/>
    </source>
</evidence>
<comment type="cofactor">
    <cofactor evidence="3">
        <name>chloride</name>
        <dbReference type="ChEBI" id="CHEBI:17996"/>
    </cofactor>
</comment>
<feature type="domain" description="Glycosyl hydrolase family 13 catalytic" evidence="19">
    <location>
        <begin position="29"/>
        <end position="398"/>
    </location>
</feature>
<dbReference type="GO" id="GO:0005975">
    <property type="term" value="P:carbohydrate metabolic process"/>
    <property type="evidence" value="ECO:0007669"/>
    <property type="project" value="InterPro"/>
</dbReference>
<protein>
    <recommendedName>
        <fullName evidence="6 16">Alpha-amylase</fullName>
        <ecNumber evidence="6 16">3.2.1.1</ecNumber>
    </recommendedName>
</protein>
<keyword evidence="7" id="KW-0479">Metal-binding</keyword>
<evidence type="ECO:0000256" key="11">
    <source>
        <dbReference type="ARBA" id="ARBA00023157"/>
    </source>
</evidence>
<keyword evidence="10" id="KW-0106">Calcium</keyword>
<dbReference type="SUPFAM" id="SSF51011">
    <property type="entry name" value="Glycosyl hydrolase domain"/>
    <property type="match status" value="1"/>
</dbReference>
<dbReference type="GO" id="GO:0046872">
    <property type="term" value="F:metal ion binding"/>
    <property type="evidence" value="ECO:0007669"/>
    <property type="project" value="UniProtKB-KW"/>
</dbReference>
<proteinExistence type="inferred from homology"/>
<gene>
    <name evidence="20" type="primary">Amy58</name>
    <name evidence="20" type="ORF">Bhyg_02251</name>
</gene>
<evidence type="ECO:0000256" key="4">
    <source>
        <dbReference type="ARBA" id="ARBA00008061"/>
    </source>
</evidence>
<dbReference type="InterPro" id="IPR006048">
    <property type="entry name" value="A-amylase/branching_C"/>
</dbReference>
<dbReference type="InterPro" id="IPR006046">
    <property type="entry name" value="Alpha_amylase"/>
</dbReference>
<evidence type="ECO:0000313" key="20">
    <source>
        <dbReference type="EMBL" id="KAJ6647033.1"/>
    </source>
</evidence>
<keyword evidence="12" id="KW-0868">Chloride</keyword>
<evidence type="ECO:0000256" key="3">
    <source>
        <dbReference type="ARBA" id="ARBA00001923"/>
    </source>
</evidence>
<dbReference type="InterPro" id="IPR006047">
    <property type="entry name" value="GH13_cat_dom"/>
</dbReference>
<dbReference type="AlphaFoldDB" id="A0A9Q0S7K8"/>
<comment type="caution">
    <text evidence="20">The sequence shown here is derived from an EMBL/GenBank/DDBJ whole genome shotgun (WGS) entry which is preliminary data.</text>
</comment>
<comment type="subunit">
    <text evidence="5">Monomer.</text>
</comment>
<dbReference type="OrthoDB" id="550577at2759"/>
<keyword evidence="14 16" id="KW-0326">Glycosidase</keyword>
<keyword evidence="8 17" id="KW-0732">Signal</keyword>
<evidence type="ECO:0000256" key="1">
    <source>
        <dbReference type="ARBA" id="ARBA00000548"/>
    </source>
</evidence>
<keyword evidence="11" id="KW-1015">Disulfide bond</keyword>
<evidence type="ECO:0000259" key="18">
    <source>
        <dbReference type="SMART" id="SM00632"/>
    </source>
</evidence>
<evidence type="ECO:0000256" key="6">
    <source>
        <dbReference type="ARBA" id="ARBA00012595"/>
    </source>
</evidence>
<sequence>MKLLLFLTIFLFAENAFGQKNPNFVPGRKGIVHLFEWKWKDIARECEEFLASHGYAGVQISPPTENIVAENRPWWERYQPVSYKLITRSGNESELADMIRRCNNVGVRIYADIVINHMAAIAGSGTDGTTADPSTRYYPGVPFSDKDFHSPICGIRDYQNSSQVRNCELAGLRDLNQTVPYVRDKVVEMLNRLVDMGMAGFRFDAAKHMWPKDLTAIYNRIKPLNTRHGFRLGAKPFIFQEVIDLGAEAISKYEYTPMGVVTEFGFSDAIGRVFCGLEPLKKLKNWGRAWGFMRSTDALVFVDNHDNQRGHGAGGANILTFRDERQYKMATAFELAYPYGIVRVMSSYYFPASDTDLGPPKDQSGNITSPTFQLDGSCATPWICEHRWREIYNMIKFSNMAGNTPVRNWWDNGNNQIAFGRGNRAFAAWNGENSDLKVRLRTGLPFGFYCDIISGTRSGNACTGSVIYVHLDGSAEINIPKDSEHGVVAFHRDSAIRFRMFI</sequence>
<evidence type="ECO:0000256" key="7">
    <source>
        <dbReference type="ARBA" id="ARBA00022723"/>
    </source>
</evidence>
<dbReference type="PANTHER" id="PTHR43447">
    <property type="entry name" value="ALPHA-AMYLASE"/>
    <property type="match status" value="1"/>
</dbReference>
<feature type="signal peptide" evidence="17">
    <location>
        <begin position="1"/>
        <end position="18"/>
    </location>
</feature>
<evidence type="ECO:0000256" key="17">
    <source>
        <dbReference type="SAM" id="SignalP"/>
    </source>
</evidence>
<dbReference type="InterPro" id="IPR013780">
    <property type="entry name" value="Glyco_hydro_b"/>
</dbReference>
<keyword evidence="21" id="KW-1185">Reference proteome</keyword>
<evidence type="ECO:0000259" key="19">
    <source>
        <dbReference type="SMART" id="SM00642"/>
    </source>
</evidence>
<dbReference type="SMART" id="SM00642">
    <property type="entry name" value="Aamy"/>
    <property type="match status" value="1"/>
</dbReference>
<evidence type="ECO:0000313" key="21">
    <source>
        <dbReference type="Proteomes" id="UP001151699"/>
    </source>
</evidence>
<dbReference type="SMART" id="SM00632">
    <property type="entry name" value="Aamy_C"/>
    <property type="match status" value="1"/>
</dbReference>
<evidence type="ECO:0000256" key="10">
    <source>
        <dbReference type="ARBA" id="ARBA00022837"/>
    </source>
</evidence>
<accession>A0A9Q0S7K8</accession>
<comment type="cofactor">
    <cofactor evidence="2">
        <name>Ca(2+)</name>
        <dbReference type="ChEBI" id="CHEBI:29108"/>
    </cofactor>
</comment>